<dbReference type="GO" id="GO:0043190">
    <property type="term" value="C:ATP-binding cassette (ABC) transporter complex"/>
    <property type="evidence" value="ECO:0007669"/>
    <property type="project" value="TreeGrafter"/>
</dbReference>
<dbReference type="PROSITE" id="PS00211">
    <property type="entry name" value="ABC_TRANSPORTER_1"/>
    <property type="match status" value="1"/>
</dbReference>
<dbReference type="InterPro" id="IPR050095">
    <property type="entry name" value="ECF_ABC_transporter_ATP-bd"/>
</dbReference>
<dbReference type="Proteomes" id="UP000514720">
    <property type="component" value="Chromosome"/>
</dbReference>
<keyword evidence="2 8" id="KW-0813">Transport</keyword>
<keyword evidence="11" id="KW-1185">Reference proteome</keyword>
<evidence type="ECO:0000256" key="1">
    <source>
        <dbReference type="ARBA" id="ARBA00004202"/>
    </source>
</evidence>
<dbReference type="NCBIfam" id="TIGR04521">
    <property type="entry name" value="ECF_ATPase_2"/>
    <property type="match status" value="1"/>
</dbReference>
<dbReference type="PANTHER" id="PTHR43553:SF27">
    <property type="entry name" value="ENERGY-COUPLING FACTOR TRANSPORTER ATP-BINDING PROTEIN ECFA2"/>
    <property type="match status" value="1"/>
</dbReference>
<keyword evidence="7 8" id="KW-0472">Membrane</keyword>
<dbReference type="InterPro" id="IPR015856">
    <property type="entry name" value="ABC_transpr_CbiO/EcfA_su"/>
</dbReference>
<dbReference type="Gene3D" id="3.40.50.300">
    <property type="entry name" value="P-loop containing nucleotide triphosphate hydrolases"/>
    <property type="match status" value="1"/>
</dbReference>
<sequence length="289" mass="32439">MAIKFEQVGYHYRGADGSIFEAIKEINLEIDETGEFITLIGETGSGKSTLVQHMNALIRPSVGEVTVYGVKIYKDVKKKDKNVKLNPLRQKVGLVFQFPEYQLFEETVQRDIIFGPKNFGVSEEESIKRAHKVIKDVGLDPSYLSRSPFNLSGGEKKRVSIAGILAMEPDILVLDEPTSGLDPKGRDDLLELFQTIHKELNKTVLIITHDMNTVYKYASRVLVMNQGHLVYDGDPVTLFSQGDLEAWNLDKPDLLELCQQLETLLDITIDPLPKSVDDLALMIKGVPHE</sequence>
<comment type="subunit">
    <text evidence="8">Forms a stable energy-coupling factor (ECF) transporter complex composed of 2 membrane-embedded substrate-binding proteins (S component), 2 ATP-binding proteins (A component) and 2 transmembrane proteins (T component).</text>
</comment>
<dbReference type="PROSITE" id="PS50893">
    <property type="entry name" value="ABC_TRANSPORTER_2"/>
    <property type="match status" value="1"/>
</dbReference>
<reference evidence="10 11" key="1">
    <citation type="submission" date="2020-02" db="EMBL/GenBank/DDBJ databases">
        <authorList>
            <person name="Zheng R.K."/>
            <person name="Sun C.M."/>
        </authorList>
    </citation>
    <scope>NUCLEOTIDE SEQUENCE [LARGE SCALE GENOMIC DNA]</scope>
    <source>
        <strain evidence="11">zrk13</strain>
    </source>
</reference>
<dbReference type="GO" id="GO:0005524">
    <property type="term" value="F:ATP binding"/>
    <property type="evidence" value="ECO:0007669"/>
    <property type="project" value="UniProtKB-UniRule"/>
</dbReference>
<accession>A0A7L7KSH2</accession>
<comment type="subcellular location">
    <subcellularLocation>
        <location evidence="1 8">Cell membrane</location>
        <topology evidence="1 8">Peripheral membrane protein</topology>
    </subcellularLocation>
</comment>
<keyword evidence="4 8" id="KW-0547">Nucleotide-binding</keyword>
<evidence type="ECO:0000256" key="6">
    <source>
        <dbReference type="ARBA" id="ARBA00022967"/>
    </source>
</evidence>
<evidence type="ECO:0000259" key="9">
    <source>
        <dbReference type="PROSITE" id="PS50893"/>
    </source>
</evidence>
<protein>
    <recommendedName>
        <fullName evidence="8">Energy-coupling factor transporter ATP-binding protein EcfA2</fullName>
        <ecNumber evidence="8">7.-.-.-</ecNumber>
    </recommendedName>
</protein>
<dbReference type="GO" id="GO:0042626">
    <property type="term" value="F:ATPase-coupled transmembrane transporter activity"/>
    <property type="evidence" value="ECO:0007669"/>
    <property type="project" value="TreeGrafter"/>
</dbReference>
<name>A0A7L7KSH2_9MOLU</name>
<dbReference type="InterPro" id="IPR030946">
    <property type="entry name" value="EcfA2"/>
</dbReference>
<evidence type="ECO:0000256" key="4">
    <source>
        <dbReference type="ARBA" id="ARBA00022741"/>
    </source>
</evidence>
<evidence type="ECO:0000256" key="5">
    <source>
        <dbReference type="ARBA" id="ARBA00022840"/>
    </source>
</evidence>
<dbReference type="InterPro" id="IPR003439">
    <property type="entry name" value="ABC_transporter-like_ATP-bd"/>
</dbReference>
<evidence type="ECO:0000313" key="10">
    <source>
        <dbReference type="EMBL" id="QMS85212.1"/>
    </source>
</evidence>
<dbReference type="GO" id="GO:0016887">
    <property type="term" value="F:ATP hydrolysis activity"/>
    <property type="evidence" value="ECO:0007669"/>
    <property type="project" value="InterPro"/>
</dbReference>
<dbReference type="EC" id="7.-.-.-" evidence="8"/>
<evidence type="ECO:0000313" key="11">
    <source>
        <dbReference type="Proteomes" id="UP000514720"/>
    </source>
</evidence>
<evidence type="ECO:0000256" key="7">
    <source>
        <dbReference type="ARBA" id="ARBA00023136"/>
    </source>
</evidence>
<keyword evidence="3 8" id="KW-1003">Cell membrane</keyword>
<dbReference type="Pfam" id="PF00005">
    <property type="entry name" value="ABC_tran"/>
    <property type="match status" value="1"/>
</dbReference>
<evidence type="ECO:0000256" key="2">
    <source>
        <dbReference type="ARBA" id="ARBA00022448"/>
    </source>
</evidence>
<keyword evidence="5 8" id="KW-0067">ATP-binding</keyword>
<evidence type="ECO:0000256" key="8">
    <source>
        <dbReference type="RuleBase" id="RU365104"/>
    </source>
</evidence>
<proteinExistence type="inferred from homology"/>
<dbReference type="InterPro" id="IPR017871">
    <property type="entry name" value="ABC_transporter-like_CS"/>
</dbReference>
<dbReference type="InterPro" id="IPR027417">
    <property type="entry name" value="P-loop_NTPase"/>
</dbReference>
<organism evidence="10 11">
    <name type="scientific">Candidatus Xianfuyuplasma coldseepsis</name>
    <dbReference type="NCBI Taxonomy" id="2782163"/>
    <lineage>
        <taxon>Bacteria</taxon>
        <taxon>Bacillati</taxon>
        <taxon>Mycoplasmatota</taxon>
        <taxon>Mollicutes</taxon>
        <taxon>Candidatus Izemoplasmatales</taxon>
        <taxon>Candidatus Izemoplasmataceae</taxon>
        <taxon>Candidatus Xianfuyuplasma</taxon>
    </lineage>
</organism>
<dbReference type="SMART" id="SM00382">
    <property type="entry name" value="AAA"/>
    <property type="match status" value="1"/>
</dbReference>
<dbReference type="FunFam" id="3.40.50.300:FF:000224">
    <property type="entry name" value="Energy-coupling factor transporter ATP-binding protein EcfA"/>
    <property type="match status" value="1"/>
</dbReference>
<dbReference type="CDD" id="cd03225">
    <property type="entry name" value="ABC_cobalt_CbiO_domain1"/>
    <property type="match status" value="1"/>
</dbReference>
<dbReference type="InterPro" id="IPR003593">
    <property type="entry name" value="AAA+_ATPase"/>
</dbReference>
<gene>
    <name evidence="10" type="ORF">G4Z02_05445</name>
</gene>
<dbReference type="KEGG" id="xcl:G4Z02_05445"/>
<dbReference type="PANTHER" id="PTHR43553">
    <property type="entry name" value="HEAVY METAL TRANSPORTER"/>
    <property type="match status" value="1"/>
</dbReference>
<feature type="domain" description="ABC transporter" evidence="9">
    <location>
        <begin position="3"/>
        <end position="251"/>
    </location>
</feature>
<keyword evidence="6" id="KW-1278">Translocase</keyword>
<comment type="function">
    <text evidence="8">ATP-binding (A) component of a common energy-coupling factor (ECF) ABC-transporter complex.</text>
</comment>
<dbReference type="RefSeq" id="WP_258876992.1">
    <property type="nucleotide sequence ID" value="NZ_CP048914.1"/>
</dbReference>
<dbReference type="SUPFAM" id="SSF52540">
    <property type="entry name" value="P-loop containing nucleoside triphosphate hydrolases"/>
    <property type="match status" value="1"/>
</dbReference>
<dbReference type="EMBL" id="CP048914">
    <property type="protein sequence ID" value="QMS85212.1"/>
    <property type="molecule type" value="Genomic_DNA"/>
</dbReference>
<dbReference type="AlphaFoldDB" id="A0A7L7KSH2"/>
<comment type="similarity">
    <text evidence="8">Belongs to the ABC transporter superfamily. Energy-coupling factor EcfA family.</text>
</comment>
<evidence type="ECO:0000256" key="3">
    <source>
        <dbReference type="ARBA" id="ARBA00022475"/>
    </source>
</evidence>